<proteinExistence type="predicted"/>
<organism evidence="3 4">
    <name type="scientific">Camelimonas fluminis</name>
    <dbReference type="NCBI Taxonomy" id="1576911"/>
    <lineage>
        <taxon>Bacteria</taxon>
        <taxon>Pseudomonadati</taxon>
        <taxon>Pseudomonadota</taxon>
        <taxon>Alphaproteobacteria</taxon>
        <taxon>Hyphomicrobiales</taxon>
        <taxon>Chelatococcaceae</taxon>
        <taxon>Camelimonas</taxon>
    </lineage>
</organism>
<keyword evidence="3" id="KW-0378">Hydrolase</keyword>
<comment type="caution">
    <text evidence="3">The sequence shown here is derived from an EMBL/GenBank/DDBJ whole genome shotgun (WGS) entry which is preliminary data.</text>
</comment>
<reference evidence="4" key="1">
    <citation type="journal article" date="2019" name="Int. J. Syst. Evol. Microbiol.">
        <title>The Global Catalogue of Microorganisms (GCM) 10K type strain sequencing project: providing services to taxonomists for standard genome sequencing and annotation.</title>
        <authorList>
            <consortium name="The Broad Institute Genomics Platform"/>
            <consortium name="The Broad Institute Genome Sequencing Center for Infectious Disease"/>
            <person name="Wu L."/>
            <person name="Ma J."/>
        </authorList>
    </citation>
    <scope>NUCLEOTIDE SEQUENCE [LARGE SCALE GENOMIC DNA]</scope>
    <source>
        <strain evidence="4">KCTC 42282</strain>
    </source>
</reference>
<feature type="signal peptide" evidence="1">
    <location>
        <begin position="1"/>
        <end position="46"/>
    </location>
</feature>
<dbReference type="GO" id="GO:0016787">
    <property type="term" value="F:hydrolase activity"/>
    <property type="evidence" value="ECO:0007669"/>
    <property type="project" value="UniProtKB-KW"/>
</dbReference>
<dbReference type="EMBL" id="JBHRYC010000111">
    <property type="protein sequence ID" value="MFC3639921.1"/>
    <property type="molecule type" value="Genomic_DNA"/>
</dbReference>
<dbReference type="InterPro" id="IPR050789">
    <property type="entry name" value="Diverse_Enzym_Activities"/>
</dbReference>
<accession>A0ABV7UMY4</accession>
<keyword evidence="4" id="KW-1185">Reference proteome</keyword>
<gene>
    <name evidence="3" type="ORF">ACFONL_21510</name>
</gene>
<dbReference type="PANTHER" id="PTHR43283">
    <property type="entry name" value="BETA-LACTAMASE-RELATED"/>
    <property type="match status" value="1"/>
</dbReference>
<evidence type="ECO:0000313" key="3">
    <source>
        <dbReference type="EMBL" id="MFC3639921.1"/>
    </source>
</evidence>
<dbReference type="InterPro" id="IPR012338">
    <property type="entry name" value="Beta-lactam/transpept-like"/>
</dbReference>
<dbReference type="RefSeq" id="WP_244643212.1">
    <property type="nucleotide sequence ID" value="NZ_BNCG01000016.1"/>
</dbReference>
<feature type="domain" description="Beta-lactamase-related" evidence="2">
    <location>
        <begin position="148"/>
        <end position="432"/>
    </location>
</feature>
<dbReference type="EC" id="3.-.-.-" evidence="3"/>
<evidence type="ECO:0000256" key="1">
    <source>
        <dbReference type="SAM" id="SignalP"/>
    </source>
</evidence>
<dbReference type="InterPro" id="IPR001466">
    <property type="entry name" value="Beta-lactam-related"/>
</dbReference>
<dbReference type="Proteomes" id="UP001595704">
    <property type="component" value="Unassembled WGS sequence"/>
</dbReference>
<dbReference type="Pfam" id="PF00144">
    <property type="entry name" value="Beta-lactamase"/>
    <property type="match status" value="1"/>
</dbReference>
<feature type="chain" id="PRO_5045337387" evidence="1">
    <location>
        <begin position="47"/>
        <end position="460"/>
    </location>
</feature>
<evidence type="ECO:0000259" key="2">
    <source>
        <dbReference type="Pfam" id="PF00144"/>
    </source>
</evidence>
<evidence type="ECO:0000313" key="4">
    <source>
        <dbReference type="Proteomes" id="UP001595704"/>
    </source>
</evidence>
<dbReference type="SUPFAM" id="SSF56601">
    <property type="entry name" value="beta-lactamase/transpeptidase-like"/>
    <property type="match status" value="1"/>
</dbReference>
<name>A0ABV7UMY4_9HYPH</name>
<dbReference type="Gene3D" id="3.40.710.10">
    <property type="entry name" value="DD-peptidase/beta-lactamase superfamily"/>
    <property type="match status" value="1"/>
</dbReference>
<dbReference type="PANTHER" id="PTHR43283:SF7">
    <property type="entry name" value="BETA-LACTAMASE-RELATED DOMAIN-CONTAINING PROTEIN"/>
    <property type="match status" value="1"/>
</dbReference>
<sequence>MSMVEAGKHGPENGFARAPSRRRAAVKALALGTVALAAVWSQAAGAQGGPALPDPATTDPIKLGWMQGSPPPKDKTIRAADGSMLKFPQIRWSFNHMRELLPTRDVRHAETPSTLATQPAELDGVAFKTMTGADMTWKEMLANTYTDSILVMHDGKVIYERYFGAAAPHRPHQAMSVTKSFVGTLAAMLAAEGKLDPQAPVTKYVPELKDSAYGDATVRDVMDMRIGVKYTENYADPTSSIWDYARAGGILPRPPGYKGPDNFAEFLAALPKEGPHGKDFAYKTSNAEVLAWIVRRAGGKSLAELLREQIWEPVGADDDAYFLMDPAGDESGGGGLNATLRDMARFGELMRNDGKVGDRQVIPAGVVADIRNGGDRDAFAAAGYKTLPGWSYRNMWWVTNNANKAFMARGIHGQSIYVDPAAKMVIARFASHPIAANAANDPLTLPAFAAMAAHLMKQKP</sequence>
<protein>
    <submittedName>
        <fullName evidence="3">Serine hydrolase domain-containing protein</fullName>
        <ecNumber evidence="3">3.-.-.-</ecNumber>
    </submittedName>
</protein>
<keyword evidence="1" id="KW-0732">Signal</keyword>